<evidence type="ECO:0000313" key="6">
    <source>
        <dbReference type="EMBL" id="CAF4486126.1"/>
    </source>
</evidence>
<keyword evidence="1" id="KW-0472">Membrane</keyword>
<evidence type="ECO:0000313" key="4">
    <source>
        <dbReference type="EMBL" id="CAF4204561.1"/>
    </source>
</evidence>
<evidence type="ECO:0000313" key="2">
    <source>
        <dbReference type="EMBL" id="CAF3327425.1"/>
    </source>
</evidence>
<gene>
    <name evidence="2" type="ORF">FME351_LOCUS2089</name>
    <name evidence="6" type="ORF">HFQ381_LOCUS26660</name>
    <name evidence="3" type="ORF">TIS948_LOCUS21116</name>
    <name evidence="5" type="ORF">TSG867_LOCUS18397</name>
    <name evidence="4" type="ORF">UJA718_LOCUS6758</name>
</gene>
<dbReference type="EMBL" id="CAJNXB010003641">
    <property type="protein sequence ID" value="CAF3329372.1"/>
    <property type="molecule type" value="Genomic_DNA"/>
</dbReference>
<dbReference type="AlphaFoldDB" id="A0A817UIV4"/>
<dbReference type="EMBL" id="CAJOBQ010001225">
    <property type="protein sequence ID" value="CAF4468046.1"/>
    <property type="molecule type" value="Genomic_DNA"/>
</dbReference>
<feature type="transmembrane region" description="Helical" evidence="1">
    <location>
        <begin position="41"/>
        <end position="60"/>
    </location>
</feature>
<dbReference type="Proteomes" id="UP000663869">
    <property type="component" value="Unassembled WGS sequence"/>
</dbReference>
<evidence type="ECO:0000313" key="8">
    <source>
        <dbReference type="Proteomes" id="UP000663873"/>
    </source>
</evidence>
<keyword evidence="1" id="KW-1133">Transmembrane helix</keyword>
<dbReference type="EMBL" id="CAJOBO010003253">
    <property type="protein sequence ID" value="CAF4486126.1"/>
    <property type="molecule type" value="Genomic_DNA"/>
</dbReference>
<reference evidence="2" key="1">
    <citation type="submission" date="2021-02" db="EMBL/GenBank/DDBJ databases">
        <authorList>
            <person name="Nowell W R."/>
        </authorList>
    </citation>
    <scope>NUCLEOTIDE SEQUENCE</scope>
</reference>
<feature type="transmembrane region" description="Helical" evidence="1">
    <location>
        <begin position="12"/>
        <end position="35"/>
    </location>
</feature>
<name>A0A817UIV4_9BILA</name>
<proteinExistence type="predicted"/>
<protein>
    <submittedName>
        <fullName evidence="2">Uncharacterized protein</fullName>
    </submittedName>
</protein>
<dbReference type="Proteomes" id="UP000663873">
    <property type="component" value="Unassembled WGS sequence"/>
</dbReference>
<dbReference type="EMBL" id="CAJNYU010000063">
    <property type="protein sequence ID" value="CAF3327425.1"/>
    <property type="molecule type" value="Genomic_DNA"/>
</dbReference>
<accession>A0A817UIV4</accession>
<evidence type="ECO:0000313" key="7">
    <source>
        <dbReference type="Proteomes" id="UP000663869"/>
    </source>
</evidence>
<evidence type="ECO:0000313" key="3">
    <source>
        <dbReference type="EMBL" id="CAF3329372.1"/>
    </source>
</evidence>
<evidence type="ECO:0000313" key="5">
    <source>
        <dbReference type="EMBL" id="CAF4468046.1"/>
    </source>
</evidence>
<dbReference type="EMBL" id="CAJOBP010000647">
    <property type="protein sequence ID" value="CAF4204561.1"/>
    <property type="molecule type" value="Genomic_DNA"/>
</dbReference>
<keyword evidence="8" id="KW-1185">Reference proteome</keyword>
<evidence type="ECO:0000256" key="1">
    <source>
        <dbReference type="SAM" id="Phobius"/>
    </source>
</evidence>
<dbReference type="Proteomes" id="UP000663825">
    <property type="component" value="Unassembled WGS sequence"/>
</dbReference>
<organism evidence="2 7">
    <name type="scientific">Rotaria socialis</name>
    <dbReference type="NCBI Taxonomy" id="392032"/>
    <lineage>
        <taxon>Eukaryota</taxon>
        <taxon>Metazoa</taxon>
        <taxon>Spiralia</taxon>
        <taxon>Gnathifera</taxon>
        <taxon>Rotifera</taxon>
        <taxon>Eurotatoria</taxon>
        <taxon>Bdelloidea</taxon>
        <taxon>Philodinida</taxon>
        <taxon>Philodinidae</taxon>
        <taxon>Rotaria</taxon>
    </lineage>
</organism>
<dbReference type="Proteomes" id="UP000663862">
    <property type="component" value="Unassembled WGS sequence"/>
</dbReference>
<comment type="caution">
    <text evidence="2">The sequence shown here is derived from an EMBL/GenBank/DDBJ whole genome shotgun (WGS) entry which is preliminary data.</text>
</comment>
<keyword evidence="1" id="KW-0812">Transmembrane</keyword>
<sequence>MTFRQIHTPNVISRLSSILQQNYFLFFLLLFNVFVVNDVDFLHLLFVLFILFLFPNTVLLRPDVSKPMNMDMKNNISPQVNINVSNSTTDQGSKLSTSMLWLITTDKMVMV</sequence>
<dbReference type="Proteomes" id="UP000663851">
    <property type="component" value="Unassembled WGS sequence"/>
</dbReference>